<reference evidence="1 2" key="1">
    <citation type="submission" date="2018-06" db="EMBL/GenBank/DDBJ databases">
        <authorList>
            <consortium name="Pathogen Informatics"/>
            <person name="Doyle S."/>
        </authorList>
    </citation>
    <scope>NUCLEOTIDE SEQUENCE [LARGE SCALE GENOMIC DNA]</scope>
    <source>
        <strain evidence="1 2">NCTC13028</strain>
    </source>
</reference>
<proteinExistence type="predicted"/>
<dbReference type="EMBL" id="UAWC01000001">
    <property type="protein sequence ID" value="SQB33683.1"/>
    <property type="molecule type" value="Genomic_DNA"/>
</dbReference>
<evidence type="ECO:0000313" key="2">
    <source>
        <dbReference type="Proteomes" id="UP000250223"/>
    </source>
</evidence>
<dbReference type="Proteomes" id="UP000250223">
    <property type="component" value="Unassembled WGS sequence"/>
</dbReference>
<name>A0A2X2W7Q8_CLOCO</name>
<accession>A0A2X2W7Q8</accession>
<organism evidence="1 2">
    <name type="scientific">Clostridium cochlearium</name>
    <dbReference type="NCBI Taxonomy" id="1494"/>
    <lineage>
        <taxon>Bacteria</taxon>
        <taxon>Bacillati</taxon>
        <taxon>Bacillota</taxon>
        <taxon>Clostridia</taxon>
        <taxon>Eubacteriales</taxon>
        <taxon>Clostridiaceae</taxon>
        <taxon>Clostridium</taxon>
    </lineage>
</organism>
<gene>
    <name evidence="1" type="ORF">NCTC13028_00642</name>
</gene>
<dbReference type="AlphaFoldDB" id="A0A2X2W7Q8"/>
<evidence type="ECO:0000313" key="1">
    <source>
        <dbReference type="EMBL" id="SQB33683.1"/>
    </source>
</evidence>
<sequence length="30" mass="3720">MNEYLELVDRAQKQRIMLTKKQMKNIRDLI</sequence>
<protein>
    <submittedName>
        <fullName evidence="1">Uncharacterized protein</fullName>
    </submittedName>
</protein>